<dbReference type="InterPro" id="IPR000873">
    <property type="entry name" value="AMP-dep_synth/lig_dom"/>
</dbReference>
<dbReference type="Pfam" id="PF00501">
    <property type="entry name" value="AMP-binding"/>
    <property type="match status" value="1"/>
</dbReference>
<dbReference type="InParanoid" id="E4Y1M9"/>
<dbReference type="OrthoDB" id="10253115at2759"/>
<evidence type="ECO:0000256" key="1">
    <source>
        <dbReference type="ARBA" id="ARBA00006432"/>
    </source>
</evidence>
<evidence type="ECO:0000256" key="2">
    <source>
        <dbReference type="ARBA" id="ARBA00022598"/>
    </source>
</evidence>
<feature type="domain" description="AMP-binding enzyme C-terminal" evidence="8">
    <location>
        <begin position="164"/>
        <end position="239"/>
    </location>
</feature>
<gene>
    <name evidence="9" type="ORF">GSOID_T00014088001</name>
</gene>
<dbReference type="Pfam" id="PF13193">
    <property type="entry name" value="AMP-binding_C"/>
    <property type="match status" value="1"/>
</dbReference>
<dbReference type="InterPro" id="IPR025110">
    <property type="entry name" value="AMP-bd_C"/>
</dbReference>
<dbReference type="GO" id="GO:0031956">
    <property type="term" value="F:medium-chain fatty acid-CoA ligase activity"/>
    <property type="evidence" value="ECO:0007669"/>
    <property type="project" value="UniProtKB-EC"/>
</dbReference>
<comment type="catalytic activity">
    <reaction evidence="5">
        <text>octanoate + ATP + CoA = octanoyl-CoA + AMP + diphosphate</text>
        <dbReference type="Rhea" id="RHEA:33631"/>
        <dbReference type="ChEBI" id="CHEBI:25646"/>
        <dbReference type="ChEBI" id="CHEBI:30616"/>
        <dbReference type="ChEBI" id="CHEBI:33019"/>
        <dbReference type="ChEBI" id="CHEBI:57287"/>
        <dbReference type="ChEBI" id="CHEBI:57386"/>
        <dbReference type="ChEBI" id="CHEBI:456215"/>
    </reaction>
</comment>
<comment type="similarity">
    <text evidence="1">Belongs to the ATP-dependent AMP-binding enzyme family.</text>
</comment>
<dbReference type="EMBL" id="FN653655">
    <property type="protein sequence ID" value="CBY15773.1"/>
    <property type="molecule type" value="Genomic_DNA"/>
</dbReference>
<accession>E4Y1M9</accession>
<organism evidence="9 10">
    <name type="scientific">Oikopleura dioica</name>
    <name type="common">Tunicate</name>
    <dbReference type="NCBI Taxonomy" id="34765"/>
    <lineage>
        <taxon>Eukaryota</taxon>
        <taxon>Metazoa</taxon>
        <taxon>Chordata</taxon>
        <taxon>Tunicata</taxon>
        <taxon>Appendicularia</taxon>
        <taxon>Copelata</taxon>
        <taxon>Oikopleuridae</taxon>
        <taxon>Oikopleura</taxon>
    </lineage>
</organism>
<dbReference type="InterPro" id="IPR045851">
    <property type="entry name" value="AMP-bd_C_sf"/>
</dbReference>
<feature type="domain" description="AMP-dependent synthetase/ligase" evidence="7">
    <location>
        <begin position="2"/>
        <end position="112"/>
    </location>
</feature>
<evidence type="ECO:0000256" key="5">
    <source>
        <dbReference type="ARBA" id="ARBA00047319"/>
    </source>
</evidence>
<name>E4Y1M9_OIKDI</name>
<evidence type="ECO:0000256" key="4">
    <source>
        <dbReference type="ARBA" id="ARBA00039638"/>
    </source>
</evidence>
<comment type="function">
    <text evidence="3">Acyl-CoA synthases catalyze the initial reaction in fatty acid metabolism, by forming a thioester with CoA. Has some preference toward medium-chain substrates. Plays a role in adipocyte differentiation.</text>
</comment>
<evidence type="ECO:0000313" key="10">
    <source>
        <dbReference type="Proteomes" id="UP000001307"/>
    </source>
</evidence>
<evidence type="ECO:0000313" key="9">
    <source>
        <dbReference type="EMBL" id="CBY15773.1"/>
    </source>
</evidence>
<dbReference type="Gene3D" id="3.30.300.30">
    <property type="match status" value="1"/>
</dbReference>
<dbReference type="InterPro" id="IPR042099">
    <property type="entry name" value="ANL_N_sf"/>
</dbReference>
<keyword evidence="2" id="KW-0436">Ligase</keyword>
<dbReference type="Proteomes" id="UP000001307">
    <property type="component" value="Unassembled WGS sequence"/>
</dbReference>
<proteinExistence type="inferred from homology"/>
<dbReference type="AlphaFoldDB" id="E4Y1M9"/>
<dbReference type="SUPFAM" id="SSF56801">
    <property type="entry name" value="Acetyl-CoA synthetase-like"/>
    <property type="match status" value="1"/>
</dbReference>
<evidence type="ECO:0000256" key="6">
    <source>
        <dbReference type="ARBA" id="ARBA00048277"/>
    </source>
</evidence>
<dbReference type="Gene3D" id="3.40.50.12780">
    <property type="entry name" value="N-terminal domain of ligase-like"/>
    <property type="match status" value="1"/>
</dbReference>
<dbReference type="PANTHER" id="PTHR43201">
    <property type="entry name" value="ACYL-COA SYNTHETASE"/>
    <property type="match status" value="1"/>
</dbReference>
<dbReference type="GO" id="GO:0006631">
    <property type="term" value="P:fatty acid metabolic process"/>
    <property type="evidence" value="ECO:0007669"/>
    <property type="project" value="TreeGrafter"/>
</dbReference>
<dbReference type="PANTHER" id="PTHR43201:SF5">
    <property type="entry name" value="MEDIUM-CHAIN ACYL-COA LIGASE ACSF2, MITOCHONDRIAL"/>
    <property type="match status" value="1"/>
</dbReference>
<sequence>MFVDMINDPLLKEHDISSLQYAIVGGAPVTPSLIRKAQSELGIQMAVGYGMTENSCGTFLTPPGASEEVVANTVGLPYPGIEAKIIDENEKTLLRNEVGELVTRGYMVFQGYVKDEAKTEESYTKDRFWKTGDLALVRDDGTLKIMGRSKDMIIRGGENIQPTEIENFLTTHSKIKDAYVIGVPSARLGEEVCAYVQLIDGETITDEEIKKYALEGLAKYKVPKYVKAADEFPMTVTGKVKKFELRKLAMKDFPELEDELK</sequence>
<dbReference type="FunFam" id="3.30.300.30:FF:000008">
    <property type="entry name" value="2,3-dihydroxybenzoate-AMP ligase"/>
    <property type="match status" value="1"/>
</dbReference>
<comment type="catalytic activity">
    <reaction evidence="6">
        <text>a medium-chain fatty acid + ATP + CoA = a medium-chain fatty acyl-CoA + AMP + diphosphate</text>
        <dbReference type="Rhea" id="RHEA:48340"/>
        <dbReference type="ChEBI" id="CHEBI:30616"/>
        <dbReference type="ChEBI" id="CHEBI:33019"/>
        <dbReference type="ChEBI" id="CHEBI:57287"/>
        <dbReference type="ChEBI" id="CHEBI:59558"/>
        <dbReference type="ChEBI" id="CHEBI:90546"/>
        <dbReference type="ChEBI" id="CHEBI:456215"/>
        <dbReference type="EC" id="6.2.1.2"/>
    </reaction>
</comment>
<evidence type="ECO:0000256" key="3">
    <source>
        <dbReference type="ARBA" id="ARBA00037247"/>
    </source>
</evidence>
<evidence type="ECO:0000259" key="7">
    <source>
        <dbReference type="Pfam" id="PF00501"/>
    </source>
</evidence>
<reference evidence="9 10" key="1">
    <citation type="journal article" date="2010" name="Science">
        <title>Plasticity of animal genome architecture unmasked by rapid evolution of a pelagic tunicate.</title>
        <authorList>
            <person name="Denoeud F."/>
            <person name="Henriet S."/>
            <person name="Mungpakdee S."/>
            <person name="Aury J.M."/>
            <person name="Da Silva C."/>
            <person name="Brinkmann H."/>
            <person name="Mikhaleva J."/>
            <person name="Olsen L.C."/>
            <person name="Jubin C."/>
            <person name="Canestro C."/>
            <person name="Bouquet J.M."/>
            <person name="Danks G."/>
            <person name="Poulain J."/>
            <person name="Campsteijn C."/>
            <person name="Adamski M."/>
            <person name="Cross I."/>
            <person name="Yadetie F."/>
            <person name="Muffato M."/>
            <person name="Louis A."/>
            <person name="Butcher S."/>
            <person name="Tsagkogeorga G."/>
            <person name="Konrad A."/>
            <person name="Singh S."/>
            <person name="Jensen M.F."/>
            <person name="Cong E.H."/>
            <person name="Eikeseth-Otteraa H."/>
            <person name="Noel B."/>
            <person name="Anthouard V."/>
            <person name="Porcel B.M."/>
            <person name="Kachouri-Lafond R."/>
            <person name="Nishino A."/>
            <person name="Ugolini M."/>
            <person name="Chourrout P."/>
            <person name="Nishida H."/>
            <person name="Aasland R."/>
            <person name="Huzurbazar S."/>
            <person name="Westhof E."/>
            <person name="Delsuc F."/>
            <person name="Lehrach H."/>
            <person name="Reinhardt R."/>
            <person name="Weissenbach J."/>
            <person name="Roy S.W."/>
            <person name="Artiguenave F."/>
            <person name="Postlethwait J.H."/>
            <person name="Manak J.R."/>
            <person name="Thompson E.M."/>
            <person name="Jaillon O."/>
            <person name="Du Pasquier L."/>
            <person name="Boudinot P."/>
            <person name="Liberles D.A."/>
            <person name="Volff J.N."/>
            <person name="Philippe H."/>
            <person name="Lenhard B."/>
            <person name="Roest Crollius H."/>
            <person name="Wincker P."/>
            <person name="Chourrout D."/>
        </authorList>
    </citation>
    <scope>NUCLEOTIDE SEQUENCE [LARGE SCALE GENOMIC DNA]</scope>
</reference>
<evidence type="ECO:0000259" key="8">
    <source>
        <dbReference type="Pfam" id="PF13193"/>
    </source>
</evidence>
<keyword evidence="10" id="KW-1185">Reference proteome</keyword>
<protein>
    <recommendedName>
        <fullName evidence="4">Medium-chain acyl-CoA ligase ACSF2, mitochondrial</fullName>
    </recommendedName>
</protein>